<keyword evidence="1" id="KW-0812">Transmembrane</keyword>
<evidence type="ECO:0000313" key="3">
    <source>
        <dbReference type="Proteomes" id="UP000190814"/>
    </source>
</evidence>
<name>A0A1T4V7E5_9FIRM</name>
<keyword evidence="1" id="KW-1133">Transmembrane helix</keyword>
<reference evidence="2 3" key="1">
    <citation type="submission" date="2017-02" db="EMBL/GenBank/DDBJ databases">
        <authorList>
            <person name="Peterson S.W."/>
        </authorList>
    </citation>
    <scope>NUCLEOTIDE SEQUENCE [LARGE SCALE GENOMIC DNA]</scope>
    <source>
        <strain evidence="2 3">ATCC 35992</strain>
    </source>
</reference>
<evidence type="ECO:0000256" key="1">
    <source>
        <dbReference type="SAM" id="Phobius"/>
    </source>
</evidence>
<dbReference type="EMBL" id="FUXZ01000002">
    <property type="protein sequence ID" value="SKA60481.1"/>
    <property type="molecule type" value="Genomic_DNA"/>
</dbReference>
<dbReference type="STRING" id="39495.SAMN02745111_00293"/>
<sequence>MDLLFLLAESAEDAASSGAESTTFIFMVVAGIALVISKLKK</sequence>
<proteinExistence type="predicted"/>
<protein>
    <submittedName>
        <fullName evidence="2">Uncharacterized protein</fullName>
    </submittedName>
</protein>
<dbReference type="RefSeq" id="WP_278286345.1">
    <property type="nucleotide sequence ID" value="NZ_FUXZ01000002.1"/>
</dbReference>
<keyword evidence="1" id="KW-0472">Membrane</keyword>
<organism evidence="2 3">
    <name type="scientific">Eubacterium uniforme</name>
    <dbReference type="NCBI Taxonomy" id="39495"/>
    <lineage>
        <taxon>Bacteria</taxon>
        <taxon>Bacillati</taxon>
        <taxon>Bacillota</taxon>
        <taxon>Clostridia</taxon>
        <taxon>Eubacteriales</taxon>
        <taxon>Eubacteriaceae</taxon>
        <taxon>Eubacterium</taxon>
    </lineage>
</organism>
<keyword evidence="3" id="KW-1185">Reference proteome</keyword>
<evidence type="ECO:0000313" key="2">
    <source>
        <dbReference type="EMBL" id="SKA60481.1"/>
    </source>
</evidence>
<gene>
    <name evidence="2" type="ORF">SAMN02745111_00293</name>
</gene>
<dbReference type="AlphaFoldDB" id="A0A1T4V7E5"/>
<dbReference type="Proteomes" id="UP000190814">
    <property type="component" value="Unassembled WGS sequence"/>
</dbReference>
<accession>A0A1T4V7E5</accession>
<feature type="transmembrane region" description="Helical" evidence="1">
    <location>
        <begin position="23"/>
        <end position="39"/>
    </location>
</feature>